<evidence type="ECO:0000313" key="4">
    <source>
        <dbReference type="Proteomes" id="UP001165366"/>
    </source>
</evidence>
<comment type="caution">
    <text evidence="3">The sequence shown here is derived from an EMBL/GenBank/DDBJ whole genome shotgun (WGS) entry which is preliminary data.</text>
</comment>
<reference evidence="3" key="2">
    <citation type="submission" date="2024-05" db="EMBL/GenBank/DDBJ databases">
        <title>Rhodohalobacter halophilus gen. nov., sp. nov., a moderately halophilic member of the family Balneolaceae.</title>
        <authorList>
            <person name="Xia J."/>
        </authorList>
    </citation>
    <scope>NUCLEOTIDE SEQUENCE</scope>
    <source>
        <strain evidence="3">WB101</strain>
    </source>
</reference>
<keyword evidence="4" id="KW-1185">Reference proteome</keyword>
<gene>
    <name evidence="3" type="ORF">L6773_10035</name>
</gene>
<evidence type="ECO:0000313" key="3">
    <source>
        <dbReference type="EMBL" id="MCG2588907.1"/>
    </source>
</evidence>
<accession>A0ABS9KDM3</accession>
<dbReference type="InterPro" id="IPR010998">
    <property type="entry name" value="Integrase_recombinase_N"/>
</dbReference>
<evidence type="ECO:0000259" key="2">
    <source>
        <dbReference type="Pfam" id="PF13495"/>
    </source>
</evidence>
<name>A0ABS9KDM3_9BACT</name>
<dbReference type="InterPro" id="IPR004107">
    <property type="entry name" value="Integrase_SAM-like_N"/>
</dbReference>
<proteinExistence type="predicted"/>
<dbReference type="Pfam" id="PF13495">
    <property type="entry name" value="Phage_int_SAM_4"/>
    <property type="match status" value="1"/>
</dbReference>
<protein>
    <submittedName>
        <fullName evidence="3">Phage integrase N-terminal SAM-like domain-containing protein</fullName>
    </submittedName>
</protein>
<evidence type="ECO:0000256" key="1">
    <source>
        <dbReference type="ARBA" id="ARBA00023125"/>
    </source>
</evidence>
<feature type="domain" description="Integrase SAM-like N-terminal" evidence="2">
    <location>
        <begin position="7"/>
        <end position="85"/>
    </location>
</feature>
<dbReference type="Proteomes" id="UP001165366">
    <property type="component" value="Unassembled WGS sequence"/>
</dbReference>
<reference evidence="3" key="1">
    <citation type="submission" date="2022-01" db="EMBL/GenBank/DDBJ databases">
        <authorList>
            <person name="Wang Y."/>
        </authorList>
    </citation>
    <scope>NUCLEOTIDE SEQUENCE</scope>
    <source>
        <strain evidence="3">WB101</strain>
    </source>
</reference>
<organism evidence="3 4">
    <name type="scientific">Rhodohalobacter sulfatireducens</name>
    <dbReference type="NCBI Taxonomy" id="2911366"/>
    <lineage>
        <taxon>Bacteria</taxon>
        <taxon>Pseudomonadati</taxon>
        <taxon>Balneolota</taxon>
        <taxon>Balneolia</taxon>
        <taxon>Balneolales</taxon>
        <taxon>Balneolaceae</taxon>
        <taxon>Rhodohalobacter</taxon>
    </lineage>
</organism>
<dbReference type="EMBL" id="JAKLWS010000010">
    <property type="protein sequence ID" value="MCG2588907.1"/>
    <property type="molecule type" value="Genomic_DNA"/>
</dbReference>
<sequence length="108" mass="12731">MNRSLILSRLRIEIRRKESGYPTERTMVRIVRNFLESMSLSHSSQIRQWHKDLYLSKLKSNQDTSEEELLQTKSSLLFLFERVLKPSNTFVQTDENSEPEPGVFRITG</sequence>
<dbReference type="Gene3D" id="1.10.150.130">
    <property type="match status" value="1"/>
</dbReference>
<keyword evidence="1" id="KW-0238">DNA-binding</keyword>
<dbReference type="RefSeq" id="WP_237853945.1">
    <property type="nucleotide sequence ID" value="NZ_JAKLWS010000010.1"/>
</dbReference>